<feature type="domain" description="SLC12A transporter C-terminal" evidence="7">
    <location>
        <begin position="324"/>
        <end position="522"/>
    </location>
</feature>
<keyword evidence="9" id="KW-1185">Reference proteome</keyword>
<evidence type="ECO:0000256" key="1">
    <source>
        <dbReference type="ARBA" id="ARBA00004141"/>
    </source>
</evidence>
<dbReference type="PANTHER" id="PTHR11827:SF72">
    <property type="entry name" value="GH08340P"/>
    <property type="match status" value="1"/>
</dbReference>
<comment type="subcellular location">
    <subcellularLocation>
        <location evidence="1">Membrane</location>
        <topology evidence="1">Multi-pass membrane protein</topology>
    </subcellularLocation>
</comment>
<sequence length="527" mass="59493">MNCLLIVSSLITAAQCARAQRSITREMLKCRLFDGTWIFRKLHQMKNKKLKHLPMSEEQVKTYTRIRNAFLTVLEVLLVIGVSMQADADALVLVTGILFMFAAAMINITAGGLRSMRVNSWHPSFRGFYTPIAILASVLCLITAGASAPIGTPVLIVLLPAITVLIFIRGDSVLSTEGRKASQRPIPAQNRDFRPHMEQNSGTPTLCMTLIRETPYSAAGKRTKLGQIELACSKSGMTVNDLPGHAMFLYYQKISSLHSVILAALNNSGMGMFQLDTVIMNYPTNSIIEARAIRFNYHFMLQRAIRRRANVITVKGSFLMRRLEIIDVWWILDSGDLLVHLAVQLSRFKKLTESTTSKIRLFIVVPDSMSIDYSVEHKLMKWCISTRTLFYSVQIVKMQVKLICMYVRKLKEQIDFRVSQVASAKKTSEKYRKRKLKKNYPLQSIIDLSIQESVAPATLSAAPQPKEDCMKMLNREMLSRSKEANLVVLNVPEPPNELAPFEEYLHFVDGQIRGLDNVLLVRSCDSL</sequence>
<keyword evidence="3 5" id="KW-1133">Transmembrane helix</keyword>
<dbReference type="EMBL" id="AZBU02000007">
    <property type="protein sequence ID" value="TKR69149.1"/>
    <property type="molecule type" value="Genomic_DNA"/>
</dbReference>
<feature type="chain" id="PRO_5020625236" description="SLC12A transporter C-terminal domain-containing protein" evidence="6">
    <location>
        <begin position="20"/>
        <end position="527"/>
    </location>
</feature>
<evidence type="ECO:0000313" key="8">
    <source>
        <dbReference type="EMBL" id="TKR69149.1"/>
    </source>
</evidence>
<reference evidence="8 9" key="2">
    <citation type="journal article" date="2019" name="G3 (Bethesda)">
        <title>Hybrid Assembly of the Genome of the Entomopathogenic Nematode Steinernema carpocapsae Identifies the X-Chromosome.</title>
        <authorList>
            <person name="Serra L."/>
            <person name="Macchietto M."/>
            <person name="Macias-Munoz A."/>
            <person name="McGill C.J."/>
            <person name="Rodriguez I.M."/>
            <person name="Rodriguez B."/>
            <person name="Murad R."/>
            <person name="Mortazavi A."/>
        </authorList>
    </citation>
    <scope>NUCLEOTIDE SEQUENCE [LARGE SCALE GENOMIC DNA]</scope>
    <source>
        <strain evidence="8 9">ALL</strain>
    </source>
</reference>
<dbReference type="PANTHER" id="PTHR11827">
    <property type="entry name" value="SOLUTE CARRIER FAMILY 12, CATION COTRANSPORTERS"/>
    <property type="match status" value="1"/>
</dbReference>
<accession>A0A4U5MIE5</accession>
<evidence type="ECO:0000256" key="3">
    <source>
        <dbReference type="ARBA" id="ARBA00022989"/>
    </source>
</evidence>
<comment type="caution">
    <text evidence="8">The sequence shown here is derived from an EMBL/GenBank/DDBJ whole genome shotgun (WGS) entry which is preliminary data.</text>
</comment>
<evidence type="ECO:0000256" key="5">
    <source>
        <dbReference type="SAM" id="Phobius"/>
    </source>
</evidence>
<dbReference type="GO" id="GO:0016020">
    <property type="term" value="C:membrane"/>
    <property type="evidence" value="ECO:0007669"/>
    <property type="project" value="UniProtKB-SubCell"/>
</dbReference>
<dbReference type="InterPro" id="IPR018491">
    <property type="entry name" value="SLC12_C"/>
</dbReference>
<evidence type="ECO:0000256" key="6">
    <source>
        <dbReference type="SAM" id="SignalP"/>
    </source>
</evidence>
<dbReference type="Pfam" id="PF03522">
    <property type="entry name" value="SLC12"/>
    <property type="match status" value="1"/>
</dbReference>
<gene>
    <name evidence="8" type="ORF">L596_021340</name>
</gene>
<evidence type="ECO:0000313" key="9">
    <source>
        <dbReference type="Proteomes" id="UP000298663"/>
    </source>
</evidence>
<dbReference type="InterPro" id="IPR004842">
    <property type="entry name" value="SLC12A_fam"/>
</dbReference>
<protein>
    <recommendedName>
        <fullName evidence="7">SLC12A transporter C-terminal domain-containing protein</fullName>
    </recommendedName>
</protein>
<evidence type="ECO:0000256" key="2">
    <source>
        <dbReference type="ARBA" id="ARBA00022692"/>
    </source>
</evidence>
<dbReference type="OrthoDB" id="2020542at2759"/>
<feature type="transmembrane region" description="Helical" evidence="5">
    <location>
        <begin position="90"/>
        <end position="113"/>
    </location>
</feature>
<keyword evidence="2 5" id="KW-0812">Transmembrane</keyword>
<dbReference type="GO" id="GO:0015377">
    <property type="term" value="F:chloride:monoatomic cation symporter activity"/>
    <property type="evidence" value="ECO:0007669"/>
    <property type="project" value="InterPro"/>
</dbReference>
<keyword evidence="4 5" id="KW-0472">Membrane</keyword>
<dbReference type="AlphaFoldDB" id="A0A4U5MIE5"/>
<organism evidence="8 9">
    <name type="scientific">Steinernema carpocapsae</name>
    <name type="common">Entomopathogenic nematode</name>
    <dbReference type="NCBI Taxonomy" id="34508"/>
    <lineage>
        <taxon>Eukaryota</taxon>
        <taxon>Metazoa</taxon>
        <taxon>Ecdysozoa</taxon>
        <taxon>Nematoda</taxon>
        <taxon>Chromadorea</taxon>
        <taxon>Rhabditida</taxon>
        <taxon>Tylenchina</taxon>
        <taxon>Panagrolaimomorpha</taxon>
        <taxon>Strongyloidoidea</taxon>
        <taxon>Steinernematidae</taxon>
        <taxon>Steinernema</taxon>
    </lineage>
</organism>
<proteinExistence type="predicted"/>
<evidence type="ECO:0000259" key="7">
    <source>
        <dbReference type="Pfam" id="PF03522"/>
    </source>
</evidence>
<keyword evidence="6" id="KW-0732">Signal</keyword>
<feature type="signal peptide" evidence="6">
    <location>
        <begin position="1"/>
        <end position="19"/>
    </location>
</feature>
<dbReference type="STRING" id="34508.A0A4U5MIE5"/>
<reference evidence="8 9" key="1">
    <citation type="journal article" date="2015" name="Genome Biol.">
        <title>Comparative genomics of Steinernema reveals deeply conserved gene regulatory networks.</title>
        <authorList>
            <person name="Dillman A.R."/>
            <person name="Macchietto M."/>
            <person name="Porter C.F."/>
            <person name="Rogers A."/>
            <person name="Williams B."/>
            <person name="Antoshechkin I."/>
            <person name="Lee M.M."/>
            <person name="Goodwin Z."/>
            <person name="Lu X."/>
            <person name="Lewis E.E."/>
            <person name="Goodrich-Blair H."/>
            <person name="Stock S.P."/>
            <person name="Adams B.J."/>
            <person name="Sternberg P.W."/>
            <person name="Mortazavi A."/>
        </authorList>
    </citation>
    <scope>NUCLEOTIDE SEQUENCE [LARGE SCALE GENOMIC DNA]</scope>
    <source>
        <strain evidence="8 9">ALL</strain>
    </source>
</reference>
<dbReference type="Proteomes" id="UP000298663">
    <property type="component" value="Unassembled WGS sequence"/>
</dbReference>
<evidence type="ECO:0000256" key="4">
    <source>
        <dbReference type="ARBA" id="ARBA00023136"/>
    </source>
</evidence>
<name>A0A4U5MIE5_STECR</name>